<evidence type="ECO:0000313" key="3">
    <source>
        <dbReference type="Proteomes" id="UP000242188"/>
    </source>
</evidence>
<feature type="region of interest" description="Disordered" evidence="1">
    <location>
        <begin position="329"/>
        <end position="360"/>
    </location>
</feature>
<feature type="region of interest" description="Disordered" evidence="1">
    <location>
        <begin position="120"/>
        <end position="186"/>
    </location>
</feature>
<gene>
    <name evidence="2" type="ORF">KP79_PYT08730</name>
</gene>
<feature type="compositionally biased region" description="Basic and acidic residues" evidence="1">
    <location>
        <begin position="694"/>
        <end position="703"/>
    </location>
</feature>
<feature type="compositionally biased region" description="Basic and acidic residues" evidence="1">
    <location>
        <begin position="528"/>
        <end position="549"/>
    </location>
</feature>
<feature type="compositionally biased region" description="Basic and acidic residues" evidence="1">
    <location>
        <begin position="176"/>
        <end position="186"/>
    </location>
</feature>
<comment type="caution">
    <text evidence="2">The sequence shown here is derived from an EMBL/GenBank/DDBJ whole genome shotgun (WGS) entry which is preliminary data.</text>
</comment>
<feature type="compositionally biased region" description="Polar residues" evidence="1">
    <location>
        <begin position="510"/>
        <end position="526"/>
    </location>
</feature>
<dbReference type="EMBL" id="NEDP02003363">
    <property type="protein sequence ID" value="OWF48882.1"/>
    <property type="molecule type" value="Genomic_DNA"/>
</dbReference>
<feature type="compositionally biased region" description="Polar residues" evidence="1">
    <location>
        <begin position="337"/>
        <end position="346"/>
    </location>
</feature>
<sequence>MGSNTRGSFGDGDQTDMSPDKIIEFTRSPRKPPEFKPRSHSPTRLPGGLRVSVIQKPTPRLRPRLEESLAGLAELKVLKEKQHKRILDAKLATTDHGQPLDILHLRDKGLTAQWHSRASLSSISEEDAPVQQSSAEHGAGNDEIYSNGIEDGSSPSRYSYASNNSLDSVDSDVSVDEQRKDTSLSDDGVRRKLSSFRGYQSVDLQMTFPDPRYLDQRRASVQCIPQSTPIDSTSSENKAHQRERRASFQCEAVLTKSANKETHSKIISDMKLNYNFPGPLQAVMRQYGSSSNLLTNKSSPRLSSTSLNTNKADAKNHMDVLRAWQLEKSKGAAMNKPASSSKQMPSPTKMHGVSNGVGQGTRIRKNKKSIISKVVDEVQKENTNEDTLCSSSLSDECIRENKENSCMEDKQLPPRVLNLNRNQEEKTGVTKRSNIRVSKALSGSTTNIDHIREQSFTSDYYGSVETVHSVQSLPVSRVSPQFKQSTGSEGSPFRDQHVFSTRRHSLPCNRTTQLFSSPSRTRSRVTNPRRDVKARDLQNKPESSCEHKMSNSSGNLSCGEDEVFANIKTTTSFNVQRQQTALSGADTSCDCSNLVLKESMSSEQKLPDQKIIEHEKGQILSPSPEHCLNKRVPDNRNLQNTHARVTKSIPDEGYVEAVSSREGSYEDLTGRQLQGTEKLTDSNEKTNSVGQRVSKTETKNNDKRKTNIVKKTLLETSL</sequence>
<feature type="region of interest" description="Disordered" evidence="1">
    <location>
        <begin position="679"/>
        <end position="703"/>
    </location>
</feature>
<evidence type="ECO:0000313" key="2">
    <source>
        <dbReference type="EMBL" id="OWF48882.1"/>
    </source>
</evidence>
<dbReference type="Proteomes" id="UP000242188">
    <property type="component" value="Unassembled WGS sequence"/>
</dbReference>
<feature type="compositionally biased region" description="Polar residues" evidence="1">
    <location>
        <begin position="153"/>
        <end position="166"/>
    </location>
</feature>
<feature type="region of interest" description="Disordered" evidence="1">
    <location>
        <begin position="1"/>
        <end position="59"/>
    </location>
</feature>
<dbReference type="OrthoDB" id="6161201at2759"/>
<dbReference type="AlphaFoldDB" id="A0A210QJF6"/>
<feature type="region of interest" description="Disordered" evidence="1">
    <location>
        <begin position="510"/>
        <end position="553"/>
    </location>
</feature>
<evidence type="ECO:0000256" key="1">
    <source>
        <dbReference type="SAM" id="MobiDB-lite"/>
    </source>
</evidence>
<accession>A0A210QJF6</accession>
<proteinExistence type="predicted"/>
<protein>
    <submittedName>
        <fullName evidence="2">Uncharacterized protein</fullName>
    </submittedName>
</protein>
<keyword evidence="3" id="KW-1185">Reference proteome</keyword>
<reference evidence="2 3" key="1">
    <citation type="journal article" date="2017" name="Nat. Ecol. Evol.">
        <title>Scallop genome provides insights into evolution of bilaterian karyotype and development.</title>
        <authorList>
            <person name="Wang S."/>
            <person name="Zhang J."/>
            <person name="Jiao W."/>
            <person name="Li J."/>
            <person name="Xun X."/>
            <person name="Sun Y."/>
            <person name="Guo X."/>
            <person name="Huan P."/>
            <person name="Dong B."/>
            <person name="Zhang L."/>
            <person name="Hu X."/>
            <person name="Sun X."/>
            <person name="Wang J."/>
            <person name="Zhao C."/>
            <person name="Wang Y."/>
            <person name="Wang D."/>
            <person name="Huang X."/>
            <person name="Wang R."/>
            <person name="Lv J."/>
            <person name="Li Y."/>
            <person name="Zhang Z."/>
            <person name="Liu B."/>
            <person name="Lu W."/>
            <person name="Hui Y."/>
            <person name="Liang J."/>
            <person name="Zhou Z."/>
            <person name="Hou R."/>
            <person name="Li X."/>
            <person name="Liu Y."/>
            <person name="Li H."/>
            <person name="Ning X."/>
            <person name="Lin Y."/>
            <person name="Zhao L."/>
            <person name="Xing Q."/>
            <person name="Dou J."/>
            <person name="Li Y."/>
            <person name="Mao J."/>
            <person name="Guo H."/>
            <person name="Dou H."/>
            <person name="Li T."/>
            <person name="Mu C."/>
            <person name="Jiang W."/>
            <person name="Fu Q."/>
            <person name="Fu X."/>
            <person name="Miao Y."/>
            <person name="Liu J."/>
            <person name="Yu Q."/>
            <person name="Li R."/>
            <person name="Liao H."/>
            <person name="Li X."/>
            <person name="Kong Y."/>
            <person name="Jiang Z."/>
            <person name="Chourrout D."/>
            <person name="Li R."/>
            <person name="Bao Z."/>
        </authorList>
    </citation>
    <scope>NUCLEOTIDE SEQUENCE [LARGE SCALE GENOMIC DNA]</scope>
    <source>
        <strain evidence="2 3">PY_sf001</strain>
    </source>
</reference>
<organism evidence="2 3">
    <name type="scientific">Mizuhopecten yessoensis</name>
    <name type="common">Japanese scallop</name>
    <name type="synonym">Patinopecten yessoensis</name>
    <dbReference type="NCBI Taxonomy" id="6573"/>
    <lineage>
        <taxon>Eukaryota</taxon>
        <taxon>Metazoa</taxon>
        <taxon>Spiralia</taxon>
        <taxon>Lophotrochozoa</taxon>
        <taxon>Mollusca</taxon>
        <taxon>Bivalvia</taxon>
        <taxon>Autobranchia</taxon>
        <taxon>Pteriomorphia</taxon>
        <taxon>Pectinida</taxon>
        <taxon>Pectinoidea</taxon>
        <taxon>Pectinidae</taxon>
        <taxon>Mizuhopecten</taxon>
    </lineage>
</organism>
<name>A0A210QJF6_MIZYE</name>